<evidence type="ECO:0000313" key="1">
    <source>
        <dbReference type="EMBL" id="EFN52331.1"/>
    </source>
</evidence>
<protein>
    <submittedName>
        <fullName evidence="1">Uncharacterized protein</fullName>
    </submittedName>
</protein>
<accession>E1ZPI8</accession>
<dbReference type="OrthoDB" id="441660at2759"/>
<sequence length="103" mass="10960">MAMAAHHMSRSTNGQNRLVNAPVTKAFAVCPMKCFSVGGDIYGSKAAYRSNARICLAAYVNGLASYKNVTAFGITSKTAAASPNAFNRQQQQAVLLCPLRDSD</sequence>
<dbReference type="Proteomes" id="UP000008141">
    <property type="component" value="Unassembled WGS sequence"/>
</dbReference>
<keyword evidence="2" id="KW-1185">Reference proteome</keyword>
<dbReference type="InParanoid" id="E1ZPI8"/>
<dbReference type="KEGG" id="cvr:CHLNCDRAFT_139137"/>
<dbReference type="InterPro" id="IPR036609">
    <property type="entry name" value="LCCL_sf"/>
</dbReference>
<dbReference type="EMBL" id="GL433857">
    <property type="protein sequence ID" value="EFN52331.1"/>
    <property type="molecule type" value="Genomic_DNA"/>
</dbReference>
<dbReference type="SUPFAM" id="SSF69848">
    <property type="entry name" value="LCCL domain"/>
    <property type="match status" value="1"/>
</dbReference>
<dbReference type="GeneID" id="17351784"/>
<gene>
    <name evidence="1" type="ORF">CHLNCDRAFT_139137</name>
</gene>
<name>E1ZPI8_CHLVA</name>
<dbReference type="AlphaFoldDB" id="E1ZPI8"/>
<organism evidence="2">
    <name type="scientific">Chlorella variabilis</name>
    <name type="common">Green alga</name>
    <dbReference type="NCBI Taxonomy" id="554065"/>
    <lineage>
        <taxon>Eukaryota</taxon>
        <taxon>Viridiplantae</taxon>
        <taxon>Chlorophyta</taxon>
        <taxon>core chlorophytes</taxon>
        <taxon>Trebouxiophyceae</taxon>
        <taxon>Chlorellales</taxon>
        <taxon>Chlorellaceae</taxon>
        <taxon>Chlorella clade</taxon>
        <taxon>Chlorella</taxon>
    </lineage>
</organism>
<dbReference type="RefSeq" id="XP_005844433.1">
    <property type="nucleotide sequence ID" value="XM_005844371.1"/>
</dbReference>
<proteinExistence type="predicted"/>
<reference evidence="1 2" key="1">
    <citation type="journal article" date="2010" name="Plant Cell">
        <title>The Chlorella variabilis NC64A genome reveals adaptation to photosymbiosis, coevolution with viruses, and cryptic sex.</title>
        <authorList>
            <person name="Blanc G."/>
            <person name="Duncan G."/>
            <person name="Agarkova I."/>
            <person name="Borodovsky M."/>
            <person name="Gurnon J."/>
            <person name="Kuo A."/>
            <person name="Lindquist E."/>
            <person name="Lucas S."/>
            <person name="Pangilinan J."/>
            <person name="Polle J."/>
            <person name="Salamov A."/>
            <person name="Terry A."/>
            <person name="Yamada T."/>
            <person name="Dunigan D.D."/>
            <person name="Grigoriev I.V."/>
            <person name="Claverie J.M."/>
            <person name="Van Etten J.L."/>
        </authorList>
    </citation>
    <scope>NUCLEOTIDE SEQUENCE [LARGE SCALE GENOMIC DNA]</scope>
    <source>
        <strain evidence="1 2">NC64A</strain>
    </source>
</reference>
<evidence type="ECO:0000313" key="2">
    <source>
        <dbReference type="Proteomes" id="UP000008141"/>
    </source>
</evidence>